<organism evidence="2 3">
    <name type="scientific">Candidatus Termititenax persephonae</name>
    <dbReference type="NCBI Taxonomy" id="2218525"/>
    <lineage>
        <taxon>Bacteria</taxon>
        <taxon>Bacillati</taxon>
        <taxon>Candidatus Margulisiibacteriota</taxon>
        <taxon>Candidatus Termititenacia</taxon>
        <taxon>Candidatus Termititenacales</taxon>
        <taxon>Candidatus Termititenacaceae</taxon>
        <taxon>Candidatus Termititenax</taxon>
    </lineage>
</organism>
<dbReference type="Proteomes" id="UP000275925">
    <property type="component" value="Unassembled WGS sequence"/>
</dbReference>
<accession>A0A388TER6</accession>
<name>A0A388TER6_9BACT</name>
<evidence type="ECO:0000313" key="3">
    <source>
        <dbReference type="Proteomes" id="UP000275925"/>
    </source>
</evidence>
<dbReference type="AlphaFoldDB" id="A0A388TER6"/>
<gene>
    <name evidence="2" type="ORF">NO2_0174</name>
</gene>
<sequence>MLGQDFPDYEYIIIDGVSTDNTVLLVKQYGEKIAKFISEPDTGIYDAMNKGIKLAEGQYLLFLNAGDTLLHENVLAIAAKQLAGHKVDVFFGQIVRLNRQTGKATINQQTAYLNKLTLLANQPQHPASFIGRDAFAKVGLYDTTLRICGDYEWFLRAFLRYKCSYRYYDLLCSVFSLGGISTTDGYVHEETKIVREKYYSKFWLFIYAHGFLYWQTCKLSIFGARLLRLFKKI</sequence>
<dbReference type="CDD" id="cd06433">
    <property type="entry name" value="GT_2_WfgS_like"/>
    <property type="match status" value="1"/>
</dbReference>
<dbReference type="EMBL" id="BGZO01000003">
    <property type="protein sequence ID" value="GBR75505.1"/>
    <property type="molecule type" value="Genomic_DNA"/>
</dbReference>
<comment type="caution">
    <text evidence="2">The sequence shown here is derived from an EMBL/GenBank/DDBJ whole genome shotgun (WGS) entry which is preliminary data.</text>
</comment>
<protein>
    <submittedName>
        <fullName evidence="2">Glycosyl transferase group 2</fullName>
    </submittedName>
</protein>
<dbReference type="GO" id="GO:0016740">
    <property type="term" value="F:transferase activity"/>
    <property type="evidence" value="ECO:0007669"/>
    <property type="project" value="UniProtKB-KW"/>
</dbReference>
<dbReference type="PANTHER" id="PTHR22916:SF67">
    <property type="entry name" value="COLANIC ACID BIOSYNTHESIS GLYCOSYL TRANSFERASE WCAE-RELATED"/>
    <property type="match status" value="1"/>
</dbReference>
<evidence type="ECO:0000259" key="1">
    <source>
        <dbReference type="Pfam" id="PF00535"/>
    </source>
</evidence>
<feature type="domain" description="Glycosyltransferase 2-like" evidence="1">
    <location>
        <begin position="3"/>
        <end position="112"/>
    </location>
</feature>
<dbReference type="InterPro" id="IPR001173">
    <property type="entry name" value="Glyco_trans_2-like"/>
</dbReference>
<keyword evidence="3" id="KW-1185">Reference proteome</keyword>
<dbReference type="SUPFAM" id="SSF53448">
    <property type="entry name" value="Nucleotide-diphospho-sugar transferases"/>
    <property type="match status" value="1"/>
</dbReference>
<reference evidence="2 3" key="1">
    <citation type="journal article" date="2019" name="ISME J.">
        <title>Genome analyses of uncultured TG2/ZB3 bacteria in 'Margulisbacteria' specifically attached to ectosymbiotic spirochetes of protists in the termite gut.</title>
        <authorList>
            <person name="Utami Y.D."/>
            <person name="Kuwahara H."/>
            <person name="Igai K."/>
            <person name="Murakami T."/>
            <person name="Sugaya K."/>
            <person name="Morikawa T."/>
            <person name="Nagura Y."/>
            <person name="Yuki M."/>
            <person name="Deevong P."/>
            <person name="Inoue T."/>
            <person name="Kihara K."/>
            <person name="Lo N."/>
            <person name="Yamada A."/>
            <person name="Ohkuma M."/>
            <person name="Hongoh Y."/>
        </authorList>
    </citation>
    <scope>NUCLEOTIDE SEQUENCE [LARGE SCALE GENOMIC DNA]</scope>
    <source>
        <strain evidence="2">NkOx7-02</strain>
    </source>
</reference>
<dbReference type="Pfam" id="PF00535">
    <property type="entry name" value="Glycos_transf_2"/>
    <property type="match status" value="1"/>
</dbReference>
<dbReference type="PANTHER" id="PTHR22916">
    <property type="entry name" value="GLYCOSYLTRANSFERASE"/>
    <property type="match status" value="1"/>
</dbReference>
<dbReference type="InterPro" id="IPR029044">
    <property type="entry name" value="Nucleotide-diphossugar_trans"/>
</dbReference>
<proteinExistence type="predicted"/>
<dbReference type="Gene3D" id="3.90.550.10">
    <property type="entry name" value="Spore Coat Polysaccharide Biosynthesis Protein SpsA, Chain A"/>
    <property type="match status" value="1"/>
</dbReference>
<evidence type="ECO:0000313" key="2">
    <source>
        <dbReference type="EMBL" id="GBR75505.1"/>
    </source>
</evidence>
<keyword evidence="2" id="KW-0808">Transferase</keyword>